<proteinExistence type="predicted"/>
<name>A0A1M6P8I2_9FIRM</name>
<organism evidence="1 2">
    <name type="scientific">Geosporobacter subterraneus DSM 17957</name>
    <dbReference type="NCBI Taxonomy" id="1121919"/>
    <lineage>
        <taxon>Bacteria</taxon>
        <taxon>Bacillati</taxon>
        <taxon>Bacillota</taxon>
        <taxon>Clostridia</taxon>
        <taxon>Peptostreptococcales</taxon>
        <taxon>Thermotaleaceae</taxon>
        <taxon>Geosporobacter</taxon>
    </lineage>
</organism>
<sequence length="67" mass="7946">MNKLAEQRTIQGNPLKCPICGHNEFWFRETLMNTRGATFFGFEFANKQAQNYVCDRCGYVMWFLDKE</sequence>
<dbReference type="Proteomes" id="UP000184536">
    <property type="component" value="Unassembled WGS sequence"/>
</dbReference>
<dbReference type="RefSeq" id="WP_110942494.1">
    <property type="nucleotide sequence ID" value="NZ_FQZV01000066.1"/>
</dbReference>
<gene>
    <name evidence="1" type="ORF">SAMN02745975_03513</name>
</gene>
<evidence type="ECO:0008006" key="3">
    <source>
        <dbReference type="Google" id="ProtNLM"/>
    </source>
</evidence>
<dbReference type="EMBL" id="FQZV01000066">
    <property type="protein sequence ID" value="SHK04271.1"/>
    <property type="molecule type" value="Genomic_DNA"/>
</dbReference>
<dbReference type="OrthoDB" id="72206at2"/>
<protein>
    <recommendedName>
        <fullName evidence="3">Nucleic-acid-binding protein containing Zn-ribbon domain</fullName>
    </recommendedName>
</protein>
<accession>A0A1M6P8I2</accession>
<dbReference type="STRING" id="1121919.SAMN02745975_03513"/>
<dbReference type="AlphaFoldDB" id="A0A1M6P8I2"/>
<evidence type="ECO:0000313" key="1">
    <source>
        <dbReference type="EMBL" id="SHK04271.1"/>
    </source>
</evidence>
<keyword evidence="2" id="KW-1185">Reference proteome</keyword>
<reference evidence="2" key="1">
    <citation type="submission" date="2016-11" db="EMBL/GenBank/DDBJ databases">
        <authorList>
            <person name="Varghese N."/>
            <person name="Submissions S."/>
        </authorList>
    </citation>
    <scope>NUCLEOTIDE SEQUENCE [LARGE SCALE GENOMIC DNA]</scope>
    <source>
        <strain evidence="2">DSM 17957</strain>
    </source>
</reference>
<evidence type="ECO:0000313" key="2">
    <source>
        <dbReference type="Proteomes" id="UP000184536"/>
    </source>
</evidence>